<reference evidence="2" key="1">
    <citation type="submission" date="2016-05" db="EMBL/GenBank/DDBJ databases">
        <title>Comparative genomics of biotechnologically important yeasts.</title>
        <authorList>
            <consortium name="DOE Joint Genome Institute"/>
            <person name="Riley R."/>
            <person name="Haridas S."/>
            <person name="Wolfe K.H."/>
            <person name="Lopes M.R."/>
            <person name="Hittinger C.T."/>
            <person name="Goker M."/>
            <person name="Salamov A."/>
            <person name="Wisecaver J."/>
            <person name="Long T.M."/>
            <person name="Aerts A.L."/>
            <person name="Barry K."/>
            <person name="Choi C."/>
            <person name="Clum A."/>
            <person name="Coughlan A.Y."/>
            <person name="Deshpande S."/>
            <person name="Douglass A.P."/>
            <person name="Hanson S.J."/>
            <person name="Klenk H.-P."/>
            <person name="Labutti K."/>
            <person name="Lapidus A."/>
            <person name="Lindquist E."/>
            <person name="Lipzen A."/>
            <person name="Meier-Kolthoff J.P."/>
            <person name="Ohm R.A."/>
            <person name="Otillar R.P."/>
            <person name="Pangilinan J."/>
            <person name="Peng Y."/>
            <person name="Rokas A."/>
            <person name="Rosa C.A."/>
            <person name="Scheuner C."/>
            <person name="Sibirny A.A."/>
            <person name="Slot J.C."/>
            <person name="Stielow J.B."/>
            <person name="Sun H."/>
            <person name="Kurtzman C.P."/>
            <person name="Blackwell M."/>
            <person name="Grigoriev I.V."/>
            <person name="Jeffries T.W."/>
        </authorList>
    </citation>
    <scope>NUCLEOTIDE SEQUENCE [LARGE SCALE GENOMIC DNA]</scope>
    <source>
        <strain evidence="2">NRRL Y-17324</strain>
    </source>
</reference>
<sequence length="158" mass="18906">MGTLLDLPDEVLFFIYRSLGTQTLKSLLLFQQLQRSVYCYLYENSKYVLQYDRFGHQRGLNLLQARKYQRHLRRFRHLQVNICLREGEDVKKVVGEYGELWRAHPPGRIRRHIDLLIHVHYTHSTFNSIKDAMLNIREVSECFGRNEVRVDLVLTKDE</sequence>
<dbReference type="EMBL" id="KV453911">
    <property type="protein sequence ID" value="ODV79716.1"/>
    <property type="molecule type" value="Genomic_DNA"/>
</dbReference>
<protein>
    <recommendedName>
        <fullName evidence="3">F-box domain-containing protein</fullName>
    </recommendedName>
</protein>
<dbReference type="RefSeq" id="XP_020064838.1">
    <property type="nucleotide sequence ID" value="XM_020210314.1"/>
</dbReference>
<evidence type="ECO:0000313" key="2">
    <source>
        <dbReference type="Proteomes" id="UP000094285"/>
    </source>
</evidence>
<gene>
    <name evidence="1" type="ORF">CANTADRAFT_5433</name>
</gene>
<keyword evidence="2" id="KW-1185">Reference proteome</keyword>
<accession>A0A1E4SJN0</accession>
<dbReference type="AlphaFoldDB" id="A0A1E4SJN0"/>
<evidence type="ECO:0008006" key="3">
    <source>
        <dbReference type="Google" id="ProtNLM"/>
    </source>
</evidence>
<evidence type="ECO:0000313" key="1">
    <source>
        <dbReference type="EMBL" id="ODV79716.1"/>
    </source>
</evidence>
<dbReference type="GeneID" id="30984450"/>
<organism evidence="1 2">
    <name type="scientific">Suhomyces tanzawaensis NRRL Y-17324</name>
    <dbReference type="NCBI Taxonomy" id="984487"/>
    <lineage>
        <taxon>Eukaryota</taxon>
        <taxon>Fungi</taxon>
        <taxon>Dikarya</taxon>
        <taxon>Ascomycota</taxon>
        <taxon>Saccharomycotina</taxon>
        <taxon>Pichiomycetes</taxon>
        <taxon>Debaryomycetaceae</taxon>
        <taxon>Suhomyces</taxon>
    </lineage>
</organism>
<name>A0A1E4SJN0_9ASCO</name>
<dbReference type="OrthoDB" id="4019356at2759"/>
<proteinExistence type="predicted"/>
<dbReference type="Proteomes" id="UP000094285">
    <property type="component" value="Unassembled WGS sequence"/>
</dbReference>